<feature type="compositionally biased region" description="Basic and acidic residues" evidence="1">
    <location>
        <begin position="902"/>
        <end position="917"/>
    </location>
</feature>
<dbReference type="InParanoid" id="A0A0G4EWC0"/>
<dbReference type="Proteomes" id="UP000041254">
    <property type="component" value="Unassembled WGS sequence"/>
</dbReference>
<feature type="region of interest" description="Disordered" evidence="1">
    <location>
        <begin position="823"/>
        <end position="923"/>
    </location>
</feature>
<dbReference type="OrthoDB" id="10688772at2759"/>
<evidence type="ECO:0000313" key="3">
    <source>
        <dbReference type="Proteomes" id="UP000041254"/>
    </source>
</evidence>
<reference evidence="2 3" key="1">
    <citation type="submission" date="2014-11" db="EMBL/GenBank/DDBJ databases">
        <authorList>
            <person name="Zhu J."/>
            <person name="Qi W."/>
            <person name="Song R."/>
        </authorList>
    </citation>
    <scope>NUCLEOTIDE SEQUENCE [LARGE SCALE GENOMIC DNA]</scope>
</reference>
<sequence length="923" mass="99798">MHLFGFILDQTTKEEDEEFLVYHWPVEHPHLATVRGLKGVFLASLGVLNSLVGAPPTYAAFHHHPSDSDLKCKLIGRHPWLVVIALLGTSPSSDAVLSSATRILTPSITALLPSIHTRGEMSQPHGPSRSLEPDTLSRLDRLFEAFQREIDLSERPTSEPPLSASQVSANLLLTHLGGMFEVSEREEREGADPLAPGGDAGGADVCWLGETEQAALEQHFSPLYRQQPQFEGLDGSYRYAGELIWIHGILVWSSPAIKRDKPAVVTFCRENELLGQSSPTDALRVGAVAGDGVCVGVRRGVWTIAFVWREGDAGGGGEISLGVPPTGDLDPGTALDRRDLSVGIATFIELQSLVSGLTASPSSFPTLHHLATLLTQRPSSPPSTVLRPIDPSSSERSPDGAIGVRTGLQGGLRLAMTPKGTVTPVQSAKGGVRADLSPPPHRPSKPRSSPSTPVLGREGLSSAEGASVASGRSGRSGVSRVRWLADKLGEWVDDTRKNRSAKGSAARGNPYPPNLGVSALWSSDQARRDKPDSLLEEKTLIHRIIRQQPRDDLSPSPCAARVPFSGSHIGLSETALLRPASTLHVQQPAPPSARDDTASAMPFLSLPPTLVSGVGEDERSPTPSLPPRTPQTVISHSTTVNQTAVSGDASTGRKRRHWDALRANLSSALKDVSGLMGGGRPSDTAVGDGGTAVDAAEDTQVASALFHGFLKDFYRTYAELSAIDESLSQERRQRRIDLLKEWEEQTTRSSHIALQHHLDDFRAESTDRGLKPSTLDDEQEATRMAQGEAWRFARSIAHPEDLEPIHEIASYVVFSQSSSSLLEQQRGSAPTEDAANTWPKPWPEDQPGAWVVLTNHPTDQQEAHHHQQQDKPDKGKGERGDGTEEDGRVGVFQEWLDGGPQEGRETDNEDKQGEKWQEFGVFL</sequence>
<organism evidence="2 3">
    <name type="scientific">Vitrella brassicaformis (strain CCMP3155)</name>
    <dbReference type="NCBI Taxonomy" id="1169540"/>
    <lineage>
        <taxon>Eukaryota</taxon>
        <taxon>Sar</taxon>
        <taxon>Alveolata</taxon>
        <taxon>Colpodellida</taxon>
        <taxon>Vitrellaceae</taxon>
        <taxon>Vitrella</taxon>
    </lineage>
</organism>
<gene>
    <name evidence="2" type="ORF">Vbra_13759</name>
</gene>
<name>A0A0G4EWC0_VITBC</name>
<feature type="compositionally biased region" description="Low complexity" evidence="1">
    <location>
        <begin position="461"/>
        <end position="479"/>
    </location>
</feature>
<keyword evidence="3" id="KW-1185">Reference proteome</keyword>
<evidence type="ECO:0000313" key="2">
    <source>
        <dbReference type="EMBL" id="CEM02753.1"/>
    </source>
</evidence>
<proteinExistence type="predicted"/>
<feature type="compositionally biased region" description="Basic and acidic residues" evidence="1">
    <location>
        <begin position="859"/>
        <end position="888"/>
    </location>
</feature>
<feature type="region of interest" description="Disordered" evidence="1">
    <location>
        <begin position="610"/>
        <end position="633"/>
    </location>
</feature>
<feature type="region of interest" description="Disordered" evidence="1">
    <location>
        <begin position="421"/>
        <end position="479"/>
    </location>
</feature>
<dbReference type="EMBL" id="CDMY01000335">
    <property type="protein sequence ID" value="CEM02753.1"/>
    <property type="molecule type" value="Genomic_DNA"/>
</dbReference>
<evidence type="ECO:0000256" key="1">
    <source>
        <dbReference type="SAM" id="MobiDB-lite"/>
    </source>
</evidence>
<protein>
    <submittedName>
        <fullName evidence="2">Uncharacterized protein</fullName>
    </submittedName>
</protein>
<accession>A0A0G4EWC0</accession>
<dbReference type="AlphaFoldDB" id="A0A0G4EWC0"/>
<feature type="region of interest" description="Disordered" evidence="1">
    <location>
        <begin position="375"/>
        <end position="405"/>
    </location>
</feature>
<dbReference type="VEuPathDB" id="CryptoDB:Vbra_13759"/>